<proteinExistence type="predicted"/>
<dbReference type="AlphaFoldDB" id="A0A4P6X3D8"/>
<evidence type="ECO:0000313" key="1">
    <source>
        <dbReference type="EMBL" id="QBM28291.1"/>
    </source>
</evidence>
<dbReference type="KEGG" id="hpse:HPF_11380"/>
<dbReference type="EMBL" id="CP037867">
    <property type="protein sequence ID" value="QBM28291.1"/>
    <property type="molecule type" value="Genomic_DNA"/>
</dbReference>
<sequence length="85" mass="9782">MDQEITSFNAARWNEQCVQLAAQASRSCGSAHDRYQRLFSELVDERLRAIPEVHHAAALEVAYRWDYLDPEGREKALQEFDTGGR</sequence>
<evidence type="ECO:0000313" key="2">
    <source>
        <dbReference type="Proteomes" id="UP000293912"/>
    </source>
</evidence>
<accession>A0A4P6X3D8</accession>
<name>A0A4P6X3D8_HYDPS</name>
<reference evidence="1 2" key="1">
    <citation type="submission" date="2019-03" db="EMBL/GenBank/DDBJ databases">
        <authorList>
            <person name="Sebastian G."/>
            <person name="Baumann P."/>
            <person name="Ruckert C."/>
            <person name="Kalinowski J."/>
            <person name="Nebel B."/>
            <person name="Takors R."/>
            <person name="Blombach B."/>
        </authorList>
    </citation>
    <scope>NUCLEOTIDE SEQUENCE [LARGE SCALE GENOMIC DNA]</scope>
    <source>
        <strain evidence="1 2">DSM 1084</strain>
    </source>
</reference>
<gene>
    <name evidence="1" type="ORF">HPF_11380</name>
</gene>
<keyword evidence="2" id="KW-1185">Reference proteome</keyword>
<organism evidence="1 2">
    <name type="scientific">Hydrogenophaga pseudoflava</name>
    <name type="common">Pseudomonas carboxydoflava</name>
    <dbReference type="NCBI Taxonomy" id="47421"/>
    <lineage>
        <taxon>Bacteria</taxon>
        <taxon>Pseudomonadati</taxon>
        <taxon>Pseudomonadota</taxon>
        <taxon>Betaproteobacteria</taxon>
        <taxon>Burkholderiales</taxon>
        <taxon>Comamonadaceae</taxon>
        <taxon>Hydrogenophaga</taxon>
    </lineage>
</organism>
<dbReference type="Proteomes" id="UP000293912">
    <property type="component" value="Chromosome"/>
</dbReference>
<dbReference type="RefSeq" id="WP_133156649.1">
    <property type="nucleotide sequence ID" value="NZ_CP037867.1"/>
</dbReference>
<protein>
    <submittedName>
        <fullName evidence="1">Uncharacterized protein</fullName>
    </submittedName>
</protein>